<dbReference type="GO" id="GO:0005655">
    <property type="term" value="C:nucleolar ribonuclease P complex"/>
    <property type="evidence" value="ECO:0007669"/>
    <property type="project" value="TreeGrafter"/>
</dbReference>
<feature type="region of interest" description="Disordered" evidence="5">
    <location>
        <begin position="172"/>
        <end position="198"/>
    </location>
</feature>
<dbReference type="PANTHER" id="PTHR14742">
    <property type="entry name" value="RIBONUCLEASE P SUBUNIT P21"/>
    <property type="match status" value="1"/>
</dbReference>
<dbReference type="Gene3D" id="6.20.50.20">
    <property type="match status" value="1"/>
</dbReference>
<dbReference type="GO" id="GO:0008033">
    <property type="term" value="P:tRNA processing"/>
    <property type="evidence" value="ECO:0007669"/>
    <property type="project" value="UniProtKB-KW"/>
</dbReference>
<dbReference type="InterPro" id="IPR007175">
    <property type="entry name" value="Rpr2/Snm1/Rpp21"/>
</dbReference>
<evidence type="ECO:0000256" key="4">
    <source>
        <dbReference type="ARBA" id="ARBA00038402"/>
    </source>
</evidence>
<keyword evidence="2" id="KW-0479">Metal-binding</keyword>
<evidence type="ECO:0000313" key="6">
    <source>
        <dbReference type="EMBL" id="OOQ85134.1"/>
    </source>
</evidence>
<name>A0A1S9RHX1_PENBI</name>
<dbReference type="Proteomes" id="UP000190744">
    <property type="component" value="Unassembled WGS sequence"/>
</dbReference>
<organism evidence="6 7">
    <name type="scientific">Penicillium brasilianum</name>
    <dbReference type="NCBI Taxonomy" id="104259"/>
    <lineage>
        <taxon>Eukaryota</taxon>
        <taxon>Fungi</taxon>
        <taxon>Dikarya</taxon>
        <taxon>Ascomycota</taxon>
        <taxon>Pezizomycotina</taxon>
        <taxon>Eurotiomycetes</taxon>
        <taxon>Eurotiomycetidae</taxon>
        <taxon>Eurotiales</taxon>
        <taxon>Aspergillaceae</taxon>
        <taxon>Penicillium</taxon>
    </lineage>
</organism>
<comment type="caution">
    <text evidence="6">The sequence shown here is derived from an EMBL/GenBank/DDBJ whole genome shotgun (WGS) entry which is preliminary data.</text>
</comment>
<sequence>MMAKARVQKEAKNAKSHLKARMDYLQQAARYLQGIHLQGRAAAGSNTVNPQTTLAKNENSAQRATSNSALSKNVNMSQVCASQKATKKSLTNISRVYTSHMRGVSLKTQTRLSVPVKRSFCKRCDTAFIPEVNCTQEIRNDSRGRQKPWADVLVIRCLVCSTEKRFPQAEKRSKKLSERLKDSTRQEISEHQEHNVIA</sequence>
<dbReference type="Pfam" id="PF04032">
    <property type="entry name" value="Rpr2"/>
    <property type="match status" value="1"/>
</dbReference>
<dbReference type="GO" id="GO:0046872">
    <property type="term" value="F:metal ion binding"/>
    <property type="evidence" value="ECO:0007669"/>
    <property type="project" value="UniProtKB-KW"/>
</dbReference>
<comment type="similarity">
    <text evidence="4">Belongs to the eukaryotic/archaeal RNase P protein component 4 family.</text>
</comment>
<proteinExistence type="inferred from homology"/>
<dbReference type="EMBL" id="LJBN01000171">
    <property type="protein sequence ID" value="OOQ85134.1"/>
    <property type="molecule type" value="Genomic_DNA"/>
</dbReference>
<keyword evidence="3" id="KW-0862">Zinc</keyword>
<keyword evidence="1" id="KW-0819">tRNA processing</keyword>
<protein>
    <submittedName>
        <fullName evidence="6">RNAse P Rpr2/Rpp21 subunit domain protein</fullName>
    </submittedName>
</protein>
<evidence type="ECO:0000256" key="1">
    <source>
        <dbReference type="ARBA" id="ARBA00022694"/>
    </source>
</evidence>
<evidence type="ECO:0000256" key="3">
    <source>
        <dbReference type="ARBA" id="ARBA00022833"/>
    </source>
</evidence>
<evidence type="ECO:0000256" key="2">
    <source>
        <dbReference type="ARBA" id="ARBA00022723"/>
    </source>
</evidence>
<dbReference type="AlphaFoldDB" id="A0A1S9RHX1"/>
<gene>
    <name evidence="6" type="ORF">PEBR_26989</name>
</gene>
<reference evidence="7" key="1">
    <citation type="submission" date="2015-09" db="EMBL/GenBank/DDBJ databases">
        <authorList>
            <person name="Fill T.P."/>
            <person name="Baretta J.F."/>
            <person name="de Almeida L.G."/>
            <person name="Rocha M."/>
            <person name="de Souza D.H."/>
            <person name="Malavazi I."/>
            <person name="Cerdeira L.T."/>
            <person name="Hong H."/>
            <person name="Samborskyy M."/>
            <person name="de Vasconcelos A.T."/>
            <person name="Leadlay P."/>
            <person name="Rodrigues-Filho E."/>
        </authorList>
    </citation>
    <scope>NUCLEOTIDE SEQUENCE [LARGE SCALE GENOMIC DNA]</scope>
    <source>
        <strain evidence="7">LaBioMMi 136</strain>
    </source>
</reference>
<evidence type="ECO:0000313" key="7">
    <source>
        <dbReference type="Proteomes" id="UP000190744"/>
    </source>
</evidence>
<accession>A0A1S9RHX1</accession>
<evidence type="ECO:0000256" key="5">
    <source>
        <dbReference type="SAM" id="MobiDB-lite"/>
    </source>
</evidence>
<dbReference type="PANTHER" id="PTHR14742:SF0">
    <property type="entry name" value="RIBONUCLEASE P PROTEIN SUBUNIT P21"/>
    <property type="match status" value="1"/>
</dbReference>